<dbReference type="Pfam" id="PF01881">
    <property type="entry name" value="Cas_Cas6_C"/>
    <property type="match status" value="1"/>
</dbReference>
<sequence length="247" mass="27064">MLRIRLQLPKEAPLQQYDHHDLIHDALINALLAAGADSSEVIGHKAKPWTFSPLGWHRGHKGLAHGLVVSTADSGLARALSRLDPAQVTKRRWDAGSVSFAGATVQIEPDPILPKQQQLGCLMLSPLLLQEQNHGGKGKRWHRSLSDLGEDLSGIINRKLSFVAERDVQLAIHPDSLYLRANPKHSVLVNLKVFKDGHKSFVIGMQAPILLEGSEEDLRLAWYAGIGEKTRSGFGCLGLVDQGVGRE</sequence>
<evidence type="ECO:0000313" key="2">
    <source>
        <dbReference type="EMBL" id="CAA6827778.1"/>
    </source>
</evidence>
<gene>
    <name evidence="2" type="ORF">HELGO_WM48474</name>
</gene>
<protein>
    <recommendedName>
        <fullName evidence="1">CRISPR associated protein Cas6 C-terminal domain-containing protein</fullName>
    </recommendedName>
</protein>
<dbReference type="EMBL" id="CACVAT010000448">
    <property type="protein sequence ID" value="CAA6827778.1"/>
    <property type="molecule type" value="Genomic_DNA"/>
</dbReference>
<accession>A0A6S6U7X4</accession>
<feature type="domain" description="CRISPR associated protein Cas6 C-terminal" evidence="1">
    <location>
        <begin position="116"/>
        <end position="237"/>
    </location>
</feature>
<dbReference type="AlphaFoldDB" id="A0A6S6U7X4"/>
<name>A0A6S6U7X4_9GAMM</name>
<reference evidence="2" key="1">
    <citation type="submission" date="2020-01" db="EMBL/GenBank/DDBJ databases">
        <authorList>
            <person name="Meier V. D."/>
            <person name="Meier V D."/>
        </authorList>
    </citation>
    <scope>NUCLEOTIDE SEQUENCE</scope>
    <source>
        <strain evidence="2">HLG_WM_MAG_09</strain>
    </source>
</reference>
<dbReference type="InterPro" id="IPR049435">
    <property type="entry name" value="Cas_Cas6_C"/>
</dbReference>
<proteinExistence type="predicted"/>
<evidence type="ECO:0000259" key="1">
    <source>
        <dbReference type="Pfam" id="PF01881"/>
    </source>
</evidence>
<organism evidence="2">
    <name type="scientific">uncultured Thiotrichaceae bacterium</name>
    <dbReference type="NCBI Taxonomy" id="298394"/>
    <lineage>
        <taxon>Bacteria</taxon>
        <taxon>Pseudomonadati</taxon>
        <taxon>Pseudomonadota</taxon>
        <taxon>Gammaproteobacteria</taxon>
        <taxon>Thiotrichales</taxon>
        <taxon>Thiotrichaceae</taxon>
        <taxon>environmental samples</taxon>
    </lineage>
</organism>
<dbReference type="Gene3D" id="3.30.70.1900">
    <property type="match status" value="1"/>
</dbReference>